<dbReference type="GO" id="GO:0016887">
    <property type="term" value="F:ATP hydrolysis activity"/>
    <property type="evidence" value="ECO:0007669"/>
    <property type="project" value="InterPro"/>
</dbReference>
<evidence type="ECO:0000256" key="1">
    <source>
        <dbReference type="ARBA" id="ARBA00004202"/>
    </source>
</evidence>
<dbReference type="InterPro" id="IPR027417">
    <property type="entry name" value="P-loop_NTPase"/>
</dbReference>
<protein>
    <submittedName>
        <fullName evidence="12">ABC transporter ATP-binding protein</fullName>
    </submittedName>
</protein>
<keyword evidence="6" id="KW-0547">Nucleotide-binding</keyword>
<dbReference type="InterPro" id="IPR003593">
    <property type="entry name" value="AAA+_ATPase"/>
</dbReference>
<keyword evidence="7 12" id="KW-0067">ATP-binding</keyword>
<evidence type="ECO:0000256" key="10">
    <source>
        <dbReference type="ARBA" id="ARBA00025157"/>
    </source>
</evidence>
<name>A0A7G5FCI3_9CORY</name>
<evidence type="ECO:0000256" key="8">
    <source>
        <dbReference type="ARBA" id="ARBA00022967"/>
    </source>
</evidence>
<evidence type="ECO:0000256" key="4">
    <source>
        <dbReference type="ARBA" id="ARBA00022475"/>
    </source>
</evidence>
<evidence type="ECO:0000313" key="13">
    <source>
        <dbReference type="Proteomes" id="UP000515570"/>
    </source>
</evidence>
<dbReference type="InterPro" id="IPR025662">
    <property type="entry name" value="Sigma_54_int_dom_ATP-bd_1"/>
</dbReference>
<proteinExistence type="inferred from homology"/>
<keyword evidence="9" id="KW-0472">Membrane</keyword>
<keyword evidence="3" id="KW-0813">Transport</keyword>
<keyword evidence="13" id="KW-1185">Reference proteome</keyword>
<dbReference type="RefSeq" id="WP_182385133.1">
    <property type="nucleotide sequence ID" value="NZ_CP059833.1"/>
</dbReference>
<keyword evidence="4" id="KW-1003">Cell membrane</keyword>
<feature type="domain" description="ABC transporter" evidence="11">
    <location>
        <begin position="4"/>
        <end position="250"/>
    </location>
</feature>
<dbReference type="Pfam" id="PF00005">
    <property type="entry name" value="ABC_tran"/>
    <property type="match status" value="2"/>
</dbReference>
<evidence type="ECO:0000256" key="6">
    <source>
        <dbReference type="ARBA" id="ARBA00022741"/>
    </source>
</evidence>
<evidence type="ECO:0000256" key="9">
    <source>
        <dbReference type="ARBA" id="ARBA00023136"/>
    </source>
</evidence>
<dbReference type="PROSITE" id="PS00675">
    <property type="entry name" value="SIGMA54_INTERACT_1"/>
    <property type="match status" value="1"/>
</dbReference>
<dbReference type="Proteomes" id="UP000515570">
    <property type="component" value="Chromosome"/>
</dbReference>
<evidence type="ECO:0000256" key="5">
    <source>
        <dbReference type="ARBA" id="ARBA00022737"/>
    </source>
</evidence>
<dbReference type="SMART" id="SM00382">
    <property type="entry name" value="AAA"/>
    <property type="match status" value="2"/>
</dbReference>
<keyword evidence="5" id="KW-0677">Repeat</keyword>
<dbReference type="AlphaFoldDB" id="A0A7G5FCI3"/>
<evidence type="ECO:0000256" key="7">
    <source>
        <dbReference type="ARBA" id="ARBA00022840"/>
    </source>
</evidence>
<sequence length="482" mass="52539">MTRLSARNLTFTYSQGARLGDAGVSDVTFDVEPGQCVLVTGDSGSGKSTLLKLLNGLIPHFHPGELNGDLRVICNEVAIVPAEQPLSRAIEFSATVFQNPRTQFFTESVDAELAFGLENLGIAPEEIERRIQTAVRALGIEQLRGRKLKHLSGGQLQTVACACALVSPGGLVLFDEPTSNLDTESIDTLTDALRRLKQLGKTIVIAEHRLFYLKGIADHVLYLHSGQIMHRYTADEFFQLSDETRRQLGLRSFCRQPRPVPTGSMRSNAPGLEIHDVRFSYGTREVLSIDQVGFRAGEVTALIGPNGSGKTTLARIICGLATPQRGGSIRLGGEEIGAGARRKASQLVMQDVGRQLFAATVTEEVTLGLSKKKRDQVDVPQILRSLELEHVANRHPQSLSGGQRQRLAIGVAEAEQAQVYVFDEPTSGVGWRHLQSISTLLRSLADSGAVVIVITHDHELIKESATHIVDLNEVNRKGQRNV</sequence>
<comment type="similarity">
    <text evidence="2">Belongs to the ABC transporter superfamily.</text>
</comment>
<dbReference type="PROSITE" id="PS50893">
    <property type="entry name" value="ABC_TRANSPORTER_2"/>
    <property type="match status" value="2"/>
</dbReference>
<dbReference type="InterPro" id="IPR015856">
    <property type="entry name" value="ABC_transpr_CbiO/EcfA_su"/>
</dbReference>
<dbReference type="PANTHER" id="PTHR43553:SF23">
    <property type="entry name" value="ABC TRANSPORTER ATP-BINDING COMPONENT"/>
    <property type="match status" value="1"/>
</dbReference>
<accession>A0A7G5FCI3</accession>
<dbReference type="Gene3D" id="3.40.50.300">
    <property type="entry name" value="P-loop containing nucleotide triphosphate hydrolases"/>
    <property type="match status" value="2"/>
</dbReference>
<dbReference type="EMBL" id="CP059833">
    <property type="protein sequence ID" value="QMV84324.1"/>
    <property type="molecule type" value="Genomic_DNA"/>
</dbReference>
<gene>
    <name evidence="12" type="ORF">HW450_08050</name>
</gene>
<dbReference type="InterPro" id="IPR003439">
    <property type="entry name" value="ABC_transporter-like_ATP-bd"/>
</dbReference>
<evidence type="ECO:0000313" key="12">
    <source>
        <dbReference type="EMBL" id="QMV84324.1"/>
    </source>
</evidence>
<comment type="function">
    <text evidence="10">Probably part of an ABC transporter complex. Responsible for energy coupling to the transport system.</text>
</comment>
<organism evidence="12 13">
    <name type="scientific">Corynebacterium hindlerae</name>
    <dbReference type="NCBI Taxonomy" id="699041"/>
    <lineage>
        <taxon>Bacteria</taxon>
        <taxon>Bacillati</taxon>
        <taxon>Actinomycetota</taxon>
        <taxon>Actinomycetes</taxon>
        <taxon>Mycobacteriales</taxon>
        <taxon>Corynebacteriaceae</taxon>
        <taxon>Corynebacterium</taxon>
    </lineage>
</organism>
<dbReference type="CDD" id="cd03225">
    <property type="entry name" value="ABC_cobalt_CbiO_domain1"/>
    <property type="match status" value="1"/>
</dbReference>
<evidence type="ECO:0000256" key="3">
    <source>
        <dbReference type="ARBA" id="ARBA00022448"/>
    </source>
</evidence>
<comment type="subcellular location">
    <subcellularLocation>
        <location evidence="1">Cell membrane</location>
        <topology evidence="1">Peripheral membrane protein</topology>
    </subcellularLocation>
</comment>
<evidence type="ECO:0000256" key="2">
    <source>
        <dbReference type="ARBA" id="ARBA00005417"/>
    </source>
</evidence>
<keyword evidence="8" id="KW-1278">Translocase</keyword>
<dbReference type="PANTHER" id="PTHR43553">
    <property type="entry name" value="HEAVY METAL TRANSPORTER"/>
    <property type="match status" value="1"/>
</dbReference>
<dbReference type="GO" id="GO:0042626">
    <property type="term" value="F:ATPase-coupled transmembrane transporter activity"/>
    <property type="evidence" value="ECO:0007669"/>
    <property type="project" value="TreeGrafter"/>
</dbReference>
<reference evidence="12 13" key="1">
    <citation type="submission" date="2020-07" db="EMBL/GenBank/DDBJ databases">
        <title>non toxigenic Corynebacterium sp. nov from a clinical source.</title>
        <authorList>
            <person name="Bernier A.-M."/>
            <person name="Bernard K."/>
        </authorList>
    </citation>
    <scope>NUCLEOTIDE SEQUENCE [LARGE SCALE GENOMIC DNA]</scope>
    <source>
        <strain evidence="13">NML 93-0612</strain>
    </source>
</reference>
<feature type="domain" description="ABC transporter" evidence="11">
    <location>
        <begin position="272"/>
        <end position="482"/>
    </location>
</feature>
<evidence type="ECO:0000259" key="11">
    <source>
        <dbReference type="PROSITE" id="PS50893"/>
    </source>
</evidence>
<dbReference type="InterPro" id="IPR050095">
    <property type="entry name" value="ECF_ABC_transporter_ATP-bd"/>
</dbReference>
<dbReference type="GO" id="GO:0043190">
    <property type="term" value="C:ATP-binding cassette (ABC) transporter complex"/>
    <property type="evidence" value="ECO:0007669"/>
    <property type="project" value="TreeGrafter"/>
</dbReference>
<dbReference type="GO" id="GO:0005524">
    <property type="term" value="F:ATP binding"/>
    <property type="evidence" value="ECO:0007669"/>
    <property type="project" value="UniProtKB-KW"/>
</dbReference>
<dbReference type="SUPFAM" id="SSF52540">
    <property type="entry name" value="P-loop containing nucleoside triphosphate hydrolases"/>
    <property type="match status" value="2"/>
</dbReference>